<dbReference type="Gene3D" id="1.10.357.10">
    <property type="entry name" value="Tetracycline Repressor, domain 2"/>
    <property type="match status" value="1"/>
</dbReference>
<keyword evidence="7" id="KW-1185">Reference proteome</keyword>
<feature type="domain" description="HTH tetR-type" evidence="5">
    <location>
        <begin position="5"/>
        <end position="65"/>
    </location>
</feature>
<evidence type="ECO:0000313" key="7">
    <source>
        <dbReference type="Proteomes" id="UP001652394"/>
    </source>
</evidence>
<dbReference type="PANTHER" id="PTHR30055">
    <property type="entry name" value="HTH-TYPE TRANSCRIPTIONAL REGULATOR RUTR"/>
    <property type="match status" value="1"/>
</dbReference>
<feature type="DNA-binding region" description="H-T-H motif" evidence="4">
    <location>
        <begin position="28"/>
        <end position="47"/>
    </location>
</feature>
<accession>A0ABT2T7F0</accession>
<evidence type="ECO:0000313" key="6">
    <source>
        <dbReference type="EMBL" id="MCU6746189.1"/>
    </source>
</evidence>
<gene>
    <name evidence="6" type="ORF">OCV51_00690</name>
</gene>
<dbReference type="InterPro" id="IPR050109">
    <property type="entry name" value="HTH-type_TetR-like_transc_reg"/>
</dbReference>
<dbReference type="SUPFAM" id="SSF46689">
    <property type="entry name" value="Homeodomain-like"/>
    <property type="match status" value="1"/>
</dbReference>
<evidence type="ECO:0000256" key="4">
    <source>
        <dbReference type="PROSITE-ProRule" id="PRU00335"/>
    </source>
</evidence>
<dbReference type="InterPro" id="IPR009057">
    <property type="entry name" value="Homeodomain-like_sf"/>
</dbReference>
<organism evidence="6 7">
    <name type="scientific">Faecalicatena acetigenes</name>
    <dbReference type="NCBI Taxonomy" id="2981790"/>
    <lineage>
        <taxon>Bacteria</taxon>
        <taxon>Bacillati</taxon>
        <taxon>Bacillota</taxon>
        <taxon>Clostridia</taxon>
        <taxon>Lachnospirales</taxon>
        <taxon>Lachnospiraceae</taxon>
        <taxon>Faecalicatena</taxon>
    </lineage>
</organism>
<proteinExistence type="predicted"/>
<evidence type="ECO:0000256" key="1">
    <source>
        <dbReference type="ARBA" id="ARBA00023015"/>
    </source>
</evidence>
<dbReference type="Pfam" id="PF00440">
    <property type="entry name" value="TetR_N"/>
    <property type="match status" value="1"/>
</dbReference>
<dbReference type="PRINTS" id="PR00455">
    <property type="entry name" value="HTHTETR"/>
</dbReference>
<dbReference type="RefSeq" id="WP_059067608.1">
    <property type="nucleotide sequence ID" value="NZ_JAOQJX010000001.1"/>
</dbReference>
<comment type="caution">
    <text evidence="6">The sequence shown here is derived from an EMBL/GenBank/DDBJ whole genome shotgun (WGS) entry which is preliminary data.</text>
</comment>
<dbReference type="EMBL" id="JAOQJX010000001">
    <property type="protein sequence ID" value="MCU6746189.1"/>
    <property type="molecule type" value="Genomic_DNA"/>
</dbReference>
<evidence type="ECO:0000259" key="5">
    <source>
        <dbReference type="PROSITE" id="PS50977"/>
    </source>
</evidence>
<evidence type="ECO:0000256" key="3">
    <source>
        <dbReference type="ARBA" id="ARBA00023163"/>
    </source>
</evidence>
<dbReference type="PANTHER" id="PTHR30055:SF234">
    <property type="entry name" value="HTH-TYPE TRANSCRIPTIONAL REGULATOR BETI"/>
    <property type="match status" value="1"/>
</dbReference>
<name>A0ABT2T7F0_9FIRM</name>
<dbReference type="PROSITE" id="PS50977">
    <property type="entry name" value="HTH_TETR_2"/>
    <property type="match status" value="1"/>
</dbReference>
<protein>
    <submittedName>
        <fullName evidence="6">TetR/AcrR family transcriptional regulator</fullName>
    </submittedName>
</protein>
<keyword evidence="2 4" id="KW-0238">DNA-binding</keyword>
<sequence>MNTVVTSKEEILKTSRELIRQKGWSAVNIRSVAAACGVSVGSIYNYFDSKAALVGAAVESIWCEIFHRPEEEVVFRDTQACITWMYERMEYGHKQYPGFFTLHSLGFMQEDKADGKRRMQQTWKHILEGLCFVLKSDAKVRLDAFTDSFTAEKFSDVLFSLMLSALLRQDYDPGAVLEIIRRTLY</sequence>
<dbReference type="Proteomes" id="UP001652394">
    <property type="component" value="Unassembled WGS sequence"/>
</dbReference>
<reference evidence="6 7" key="1">
    <citation type="journal article" date="2021" name="ISME Commun">
        <title>Automated analysis of genomic sequences facilitates high-throughput and comprehensive description of bacteria.</title>
        <authorList>
            <person name="Hitch T.C.A."/>
        </authorList>
    </citation>
    <scope>NUCLEOTIDE SEQUENCE [LARGE SCALE GENOMIC DNA]</scope>
    <source>
        <strain evidence="6 7">H2_18</strain>
    </source>
</reference>
<keyword evidence="1" id="KW-0805">Transcription regulation</keyword>
<dbReference type="InterPro" id="IPR001647">
    <property type="entry name" value="HTH_TetR"/>
</dbReference>
<evidence type="ECO:0000256" key="2">
    <source>
        <dbReference type="ARBA" id="ARBA00023125"/>
    </source>
</evidence>
<keyword evidence="3" id="KW-0804">Transcription</keyword>